<keyword evidence="1" id="KW-0694">RNA-binding</keyword>
<dbReference type="Proteomes" id="UP000252107">
    <property type="component" value="Unassembled WGS sequence"/>
</dbReference>
<dbReference type="EMBL" id="LXQD01000174">
    <property type="protein sequence ID" value="RCJ34109.1"/>
    <property type="molecule type" value="Genomic_DNA"/>
</dbReference>
<dbReference type="InterPro" id="IPR050502">
    <property type="entry name" value="Euk_RNA-bind_prot"/>
</dbReference>
<organism evidence="3 4">
    <name type="scientific">Nostoc minutum NIES-26</name>
    <dbReference type="NCBI Taxonomy" id="1844469"/>
    <lineage>
        <taxon>Bacteria</taxon>
        <taxon>Bacillati</taxon>
        <taxon>Cyanobacteriota</taxon>
        <taxon>Cyanophyceae</taxon>
        <taxon>Nostocales</taxon>
        <taxon>Nostocaceae</taxon>
        <taxon>Nostoc</taxon>
    </lineage>
</organism>
<protein>
    <submittedName>
        <fullName evidence="3">RNA-binding protein</fullName>
    </submittedName>
</protein>
<sequence length="89" mass="10062">MSVYIGNLSHEVEDEDIRHVFLKYGSIKRILLSTNQKTGEKRGFAVVEMETDTEEVAAIHALRGTEWMGYSLKVNRAKTIADTGSSRQF</sequence>
<dbReference type="InterPro" id="IPR012677">
    <property type="entry name" value="Nucleotide-bd_a/b_plait_sf"/>
</dbReference>
<dbReference type="PANTHER" id="PTHR48025:SF1">
    <property type="entry name" value="RRM DOMAIN-CONTAINING PROTEIN"/>
    <property type="match status" value="1"/>
</dbReference>
<feature type="domain" description="RRM" evidence="2">
    <location>
        <begin position="1"/>
        <end position="79"/>
    </location>
</feature>
<gene>
    <name evidence="3" type="ORF">A6770_17420</name>
</gene>
<dbReference type="AlphaFoldDB" id="A0A367RDH2"/>
<reference evidence="3" key="1">
    <citation type="submission" date="2016-04" db="EMBL/GenBank/DDBJ databases">
        <authorList>
            <person name="Tabuchi Yagui T.R."/>
        </authorList>
    </citation>
    <scope>NUCLEOTIDE SEQUENCE [LARGE SCALE GENOMIC DNA]</scope>
    <source>
        <strain evidence="3">NIES-26</strain>
    </source>
</reference>
<keyword evidence="4" id="KW-1185">Reference proteome</keyword>
<evidence type="ECO:0000313" key="3">
    <source>
        <dbReference type="EMBL" id="RCJ34109.1"/>
    </source>
</evidence>
<dbReference type="SMART" id="SM00360">
    <property type="entry name" value="RRM"/>
    <property type="match status" value="1"/>
</dbReference>
<dbReference type="InterPro" id="IPR035979">
    <property type="entry name" value="RBD_domain_sf"/>
</dbReference>
<evidence type="ECO:0000259" key="2">
    <source>
        <dbReference type="PROSITE" id="PS50102"/>
    </source>
</evidence>
<dbReference type="PANTHER" id="PTHR48025">
    <property type="entry name" value="OS02G0815200 PROTEIN"/>
    <property type="match status" value="1"/>
</dbReference>
<dbReference type="PROSITE" id="PS50102">
    <property type="entry name" value="RRM"/>
    <property type="match status" value="1"/>
</dbReference>
<dbReference type="Gene3D" id="3.30.70.330">
    <property type="match status" value="1"/>
</dbReference>
<comment type="caution">
    <text evidence="3">The sequence shown here is derived from an EMBL/GenBank/DDBJ whole genome shotgun (WGS) entry which is preliminary data.</text>
</comment>
<dbReference type="SUPFAM" id="SSF54928">
    <property type="entry name" value="RNA-binding domain, RBD"/>
    <property type="match status" value="1"/>
</dbReference>
<dbReference type="GO" id="GO:0003723">
    <property type="term" value="F:RNA binding"/>
    <property type="evidence" value="ECO:0007669"/>
    <property type="project" value="UniProtKB-KW"/>
</dbReference>
<evidence type="ECO:0000256" key="1">
    <source>
        <dbReference type="ARBA" id="ARBA00022884"/>
    </source>
</evidence>
<dbReference type="InterPro" id="IPR000504">
    <property type="entry name" value="RRM_dom"/>
</dbReference>
<evidence type="ECO:0000313" key="4">
    <source>
        <dbReference type="Proteomes" id="UP000252107"/>
    </source>
</evidence>
<dbReference type="Pfam" id="PF00076">
    <property type="entry name" value="RRM_1"/>
    <property type="match status" value="1"/>
</dbReference>
<proteinExistence type="predicted"/>
<accession>A0A367RDH2</accession>
<name>A0A367RDH2_9NOSO</name>